<accession>A0A8J4BGJ8</accession>
<dbReference type="Pfam" id="PF03098">
    <property type="entry name" value="An_peroxidase"/>
    <property type="match status" value="1"/>
</dbReference>
<dbReference type="EMBL" id="BNCO01000043">
    <property type="protein sequence ID" value="GIL61048.1"/>
    <property type="molecule type" value="Genomic_DNA"/>
</dbReference>
<dbReference type="PANTHER" id="PTHR11475:SF144">
    <property type="entry name" value="NAD(P)H OXIDASE (H2O2-FORMING)"/>
    <property type="match status" value="1"/>
</dbReference>
<keyword evidence="1" id="KW-0479">Metal-binding</keyword>
<evidence type="ECO:0000313" key="3">
    <source>
        <dbReference type="Proteomes" id="UP000747399"/>
    </source>
</evidence>
<keyword evidence="1" id="KW-0408">Iron</keyword>
<dbReference type="InterPro" id="IPR037120">
    <property type="entry name" value="Haem_peroxidase_sf_animal"/>
</dbReference>
<dbReference type="PRINTS" id="PR00457">
    <property type="entry name" value="ANPEROXIDASE"/>
</dbReference>
<feature type="non-terminal residue" evidence="2">
    <location>
        <position position="171"/>
    </location>
</feature>
<dbReference type="InterPro" id="IPR019791">
    <property type="entry name" value="Haem_peroxidase_animal"/>
</dbReference>
<protein>
    <submittedName>
        <fullName evidence="2">Uncharacterized protein</fullName>
    </submittedName>
</protein>
<organism evidence="2 3">
    <name type="scientific">Volvox africanus</name>
    <dbReference type="NCBI Taxonomy" id="51714"/>
    <lineage>
        <taxon>Eukaryota</taxon>
        <taxon>Viridiplantae</taxon>
        <taxon>Chlorophyta</taxon>
        <taxon>core chlorophytes</taxon>
        <taxon>Chlorophyceae</taxon>
        <taxon>CS clade</taxon>
        <taxon>Chlamydomonadales</taxon>
        <taxon>Volvocaceae</taxon>
        <taxon>Volvox</taxon>
    </lineage>
</organism>
<feature type="binding site" description="axial binding residue" evidence="1">
    <location>
        <position position="111"/>
    </location>
    <ligand>
        <name>heme b</name>
        <dbReference type="ChEBI" id="CHEBI:60344"/>
    </ligand>
    <ligandPart>
        <name>Fe</name>
        <dbReference type="ChEBI" id="CHEBI:18248"/>
    </ligandPart>
</feature>
<dbReference type="SUPFAM" id="SSF48113">
    <property type="entry name" value="Heme-dependent peroxidases"/>
    <property type="match status" value="1"/>
</dbReference>
<sequence length="171" mass="19364">ANDANRVPHGSLRAAGDVRGNVDPPVLAFQTLFVREHNRLASELVRQHPAWDDEMLYQEARKWNIAYMQRVCFFEYVPTLGLSLPPYRGYNASVNPSIDVFFSTVSYRYGHSEITDIILRIDDEGNEVPQGHLLLSQAYFNPNLSLSAGIDPVIRGLTVRVQGFVEPRFSQ</sequence>
<name>A0A8J4BGJ8_9CHLO</name>
<comment type="caution">
    <text evidence="2">The sequence shown here is derived from an EMBL/GenBank/DDBJ whole genome shotgun (WGS) entry which is preliminary data.</text>
</comment>
<keyword evidence="3" id="KW-1185">Reference proteome</keyword>
<dbReference type="GO" id="GO:0046872">
    <property type="term" value="F:metal ion binding"/>
    <property type="evidence" value="ECO:0007669"/>
    <property type="project" value="UniProtKB-KW"/>
</dbReference>
<evidence type="ECO:0000256" key="1">
    <source>
        <dbReference type="PIRSR" id="PIRSR619791-2"/>
    </source>
</evidence>
<dbReference type="Proteomes" id="UP000747399">
    <property type="component" value="Unassembled WGS sequence"/>
</dbReference>
<dbReference type="GO" id="GO:0006979">
    <property type="term" value="P:response to oxidative stress"/>
    <property type="evidence" value="ECO:0007669"/>
    <property type="project" value="InterPro"/>
</dbReference>
<dbReference type="Gene3D" id="1.10.640.10">
    <property type="entry name" value="Haem peroxidase domain superfamily, animal type"/>
    <property type="match status" value="1"/>
</dbReference>
<dbReference type="GO" id="GO:0020037">
    <property type="term" value="F:heme binding"/>
    <property type="evidence" value="ECO:0007669"/>
    <property type="project" value="InterPro"/>
</dbReference>
<dbReference type="PANTHER" id="PTHR11475">
    <property type="entry name" value="OXIDASE/PEROXIDASE"/>
    <property type="match status" value="1"/>
</dbReference>
<dbReference type="AlphaFoldDB" id="A0A8J4BGJ8"/>
<dbReference type="PROSITE" id="PS50292">
    <property type="entry name" value="PEROXIDASE_3"/>
    <property type="match status" value="1"/>
</dbReference>
<feature type="non-terminal residue" evidence="2">
    <location>
        <position position="1"/>
    </location>
</feature>
<evidence type="ECO:0000313" key="2">
    <source>
        <dbReference type="EMBL" id="GIL61048.1"/>
    </source>
</evidence>
<reference evidence="2" key="1">
    <citation type="journal article" date="2021" name="Proc. Natl. Acad. Sci. U.S.A.">
        <title>Three genomes in the algal genus Volvox reveal the fate of a haploid sex-determining region after a transition to homothallism.</title>
        <authorList>
            <person name="Yamamoto K."/>
            <person name="Hamaji T."/>
            <person name="Kawai-Toyooka H."/>
            <person name="Matsuzaki R."/>
            <person name="Takahashi F."/>
            <person name="Nishimura Y."/>
            <person name="Kawachi M."/>
            <person name="Noguchi H."/>
            <person name="Minakuchi Y."/>
            <person name="Umen J.G."/>
            <person name="Toyoda A."/>
            <person name="Nozaki H."/>
        </authorList>
    </citation>
    <scope>NUCLEOTIDE SEQUENCE</scope>
    <source>
        <strain evidence="2">NIES-3780</strain>
    </source>
</reference>
<dbReference type="InterPro" id="IPR010255">
    <property type="entry name" value="Haem_peroxidase_sf"/>
</dbReference>
<proteinExistence type="predicted"/>
<gene>
    <name evidence="2" type="ORF">Vafri_15455</name>
</gene>
<keyword evidence="1" id="KW-0349">Heme</keyword>
<dbReference type="GO" id="GO:0004601">
    <property type="term" value="F:peroxidase activity"/>
    <property type="evidence" value="ECO:0007669"/>
    <property type="project" value="InterPro"/>
</dbReference>